<comment type="caution">
    <text evidence="3">The sequence shown here is derived from an EMBL/GenBank/DDBJ whole genome shotgun (WGS) entry which is preliminary data.</text>
</comment>
<keyword evidence="4" id="KW-1185">Reference proteome</keyword>
<feature type="transmembrane region" description="Helical" evidence="2">
    <location>
        <begin position="248"/>
        <end position="269"/>
    </location>
</feature>
<organism evidence="3 4">
    <name type="scientific">Pycnococcus provasolii</name>
    <dbReference type="NCBI Taxonomy" id="41880"/>
    <lineage>
        <taxon>Eukaryota</taxon>
        <taxon>Viridiplantae</taxon>
        <taxon>Chlorophyta</taxon>
        <taxon>Pseudoscourfieldiophyceae</taxon>
        <taxon>Pseudoscourfieldiales</taxon>
        <taxon>Pycnococcaceae</taxon>
        <taxon>Pycnococcus</taxon>
    </lineage>
</organism>
<sequence length="534" mass="57804">MMTYPSSSLLLSKKAYCSRPGSRLHLHPSHVHSRSLGLTSPSSRLMMMKMKKNISTPVKKRSMNVKVNCSASSSQQPATTSETETDMEESTETTAATATATTTTTDTPPAKSSSDADSAPSSSSASSSKCPMDAPGTAEVLLGTDNASPTSNPPPAREPLVDTINQTGGRAALTFFAVAGALGVGGYATVSSSEQASSFVSRVADGLVTNHAPGFGGFLEDAYLTLLVTSTLYSLWAMFALPRKDNTLLGWVHVLSGAGAFATSLWALALERGLRESPDWTWMWLSAALYTANALSWFPLLKYYRGSEETRNAFFLSYSFVVSFQGIQLIAWSAQPDAPSWMFWAVMPFWFWSIRKIAESADFVVALLPKSVDAALGEGNFAAVALADARARVKGIKFDTPTVTYASLNLAAAIFDNAYMALYTALGPAGFWHTSQMFNDDDFHLRLIKPAIGSLTVSVLTFLTTLAVRKRIPFKVAVWLNVALASVGPWIVLLWHKLLDFDEMWFPQFVFDADYAYTIPAPEIQGAFAALVAR</sequence>
<keyword evidence="2" id="KW-0812">Transmembrane</keyword>
<feature type="transmembrane region" description="Helical" evidence="2">
    <location>
        <begin position="443"/>
        <end position="464"/>
    </location>
</feature>
<reference evidence="3" key="1">
    <citation type="submission" date="2020-10" db="EMBL/GenBank/DDBJ databases">
        <title>Unveiling of a novel bifunctional photoreceptor, Dualchrome1, isolated from a cosmopolitan green alga.</title>
        <authorList>
            <person name="Suzuki S."/>
            <person name="Kawachi M."/>
        </authorList>
    </citation>
    <scope>NUCLEOTIDE SEQUENCE</scope>
    <source>
        <strain evidence="3">NIES 2893</strain>
    </source>
</reference>
<feature type="transmembrane region" description="Helical" evidence="2">
    <location>
        <begin position="338"/>
        <end position="354"/>
    </location>
</feature>
<keyword evidence="2" id="KW-0472">Membrane</keyword>
<feature type="transmembrane region" description="Helical" evidence="2">
    <location>
        <begin position="402"/>
        <end position="423"/>
    </location>
</feature>
<accession>A0A830HRM9</accession>
<feature type="transmembrane region" description="Helical" evidence="2">
    <location>
        <begin position="281"/>
        <end position="301"/>
    </location>
</feature>
<protein>
    <submittedName>
        <fullName evidence="3">Uncharacterized protein</fullName>
    </submittedName>
</protein>
<dbReference type="EMBL" id="BNJQ01000024">
    <property type="protein sequence ID" value="GHP09355.1"/>
    <property type="molecule type" value="Genomic_DNA"/>
</dbReference>
<evidence type="ECO:0000256" key="1">
    <source>
        <dbReference type="SAM" id="MobiDB-lite"/>
    </source>
</evidence>
<proteinExistence type="predicted"/>
<feature type="compositionally biased region" description="Low complexity" evidence="1">
    <location>
        <begin position="70"/>
        <end position="82"/>
    </location>
</feature>
<feature type="compositionally biased region" description="Low complexity" evidence="1">
    <location>
        <begin position="92"/>
        <end position="129"/>
    </location>
</feature>
<gene>
    <name evidence="3" type="ORF">PPROV_000809100</name>
</gene>
<dbReference type="Proteomes" id="UP000660262">
    <property type="component" value="Unassembled WGS sequence"/>
</dbReference>
<dbReference type="OrthoDB" id="495193at2759"/>
<evidence type="ECO:0000313" key="4">
    <source>
        <dbReference type="Proteomes" id="UP000660262"/>
    </source>
</evidence>
<feature type="transmembrane region" description="Helical" evidence="2">
    <location>
        <begin position="313"/>
        <end position="332"/>
    </location>
</feature>
<evidence type="ECO:0000256" key="2">
    <source>
        <dbReference type="SAM" id="Phobius"/>
    </source>
</evidence>
<name>A0A830HRM9_9CHLO</name>
<dbReference type="AlphaFoldDB" id="A0A830HRM9"/>
<feature type="region of interest" description="Disordered" evidence="1">
    <location>
        <begin position="58"/>
        <end position="162"/>
    </location>
</feature>
<feature type="transmembrane region" description="Helical" evidence="2">
    <location>
        <begin position="222"/>
        <end position="241"/>
    </location>
</feature>
<evidence type="ECO:0000313" key="3">
    <source>
        <dbReference type="EMBL" id="GHP09355.1"/>
    </source>
</evidence>
<feature type="transmembrane region" description="Helical" evidence="2">
    <location>
        <begin position="171"/>
        <end position="190"/>
    </location>
</feature>
<feature type="transmembrane region" description="Helical" evidence="2">
    <location>
        <begin position="476"/>
        <end position="495"/>
    </location>
</feature>
<keyword evidence="2" id="KW-1133">Transmembrane helix</keyword>